<dbReference type="RefSeq" id="WP_203756166.1">
    <property type="nucleotide sequence ID" value="NZ_BONK01000009.1"/>
</dbReference>
<dbReference type="PANTHER" id="PTHR38011:SF11">
    <property type="entry name" value="2,5-DIAMINO-6-RIBOSYLAMINO-4(3H)-PYRIMIDINONE 5'-PHOSPHATE REDUCTASE"/>
    <property type="match status" value="1"/>
</dbReference>
<dbReference type="InterPro" id="IPR024072">
    <property type="entry name" value="DHFR-like_dom_sf"/>
</dbReference>
<comment type="caution">
    <text evidence="2">The sequence shown here is derived from an EMBL/GenBank/DDBJ whole genome shotgun (WGS) entry which is preliminary data.</text>
</comment>
<dbReference type="EMBL" id="BONK01000009">
    <property type="protein sequence ID" value="GIG22116.1"/>
    <property type="molecule type" value="Genomic_DNA"/>
</dbReference>
<evidence type="ECO:0000313" key="3">
    <source>
        <dbReference type="Proteomes" id="UP000632740"/>
    </source>
</evidence>
<sequence length="180" mass="19615">MRTLTLGMNVSLDGFVATPEDGLDWMFPNFSDELMADTQTLLSGFGTILMGRVNYEGQAATWPHQQGPLADIMNAVEKVVFSTTLQTADWQNTRVHAEDPAVEIARLKALDGPTLGASGGATFARYLTSHGLVDEYRLTVHPVFLGSGKPIFAERTALEPLTSTDYPNGVVVRTFRPKQA</sequence>
<dbReference type="InterPro" id="IPR050765">
    <property type="entry name" value="Riboflavin_Biosynth_HTPR"/>
</dbReference>
<organism evidence="2 3">
    <name type="scientific">Cellulomonas chitinilytica</name>
    <dbReference type="NCBI Taxonomy" id="398759"/>
    <lineage>
        <taxon>Bacteria</taxon>
        <taxon>Bacillati</taxon>
        <taxon>Actinomycetota</taxon>
        <taxon>Actinomycetes</taxon>
        <taxon>Micrococcales</taxon>
        <taxon>Cellulomonadaceae</taxon>
        <taxon>Cellulomonas</taxon>
    </lineage>
</organism>
<evidence type="ECO:0000259" key="1">
    <source>
        <dbReference type="Pfam" id="PF01872"/>
    </source>
</evidence>
<evidence type="ECO:0000313" key="2">
    <source>
        <dbReference type="EMBL" id="GIG22116.1"/>
    </source>
</evidence>
<protein>
    <submittedName>
        <fullName evidence="2">Riboflavin biosynthesis protein RibD</fullName>
    </submittedName>
</protein>
<dbReference type="GO" id="GO:0008703">
    <property type="term" value="F:5-amino-6-(5-phosphoribosylamino)uracil reductase activity"/>
    <property type="evidence" value="ECO:0007669"/>
    <property type="project" value="InterPro"/>
</dbReference>
<feature type="domain" description="Bacterial bifunctional deaminase-reductase C-terminal" evidence="1">
    <location>
        <begin position="3"/>
        <end position="171"/>
    </location>
</feature>
<reference evidence="2" key="1">
    <citation type="submission" date="2021-01" db="EMBL/GenBank/DDBJ databases">
        <title>Whole genome shotgun sequence of Cellulomonas chitinilytica NBRC 110799.</title>
        <authorList>
            <person name="Komaki H."/>
            <person name="Tamura T."/>
        </authorList>
    </citation>
    <scope>NUCLEOTIDE SEQUENCE</scope>
    <source>
        <strain evidence="2">NBRC 110799</strain>
    </source>
</reference>
<keyword evidence="3" id="KW-1185">Reference proteome</keyword>
<dbReference type="InterPro" id="IPR002734">
    <property type="entry name" value="RibDG_C"/>
</dbReference>
<dbReference type="AlphaFoldDB" id="A0A919U285"/>
<dbReference type="Proteomes" id="UP000632740">
    <property type="component" value="Unassembled WGS sequence"/>
</dbReference>
<dbReference type="PANTHER" id="PTHR38011">
    <property type="entry name" value="DIHYDROFOLATE REDUCTASE FAMILY PROTEIN (AFU_ORTHOLOGUE AFUA_8G06820)"/>
    <property type="match status" value="1"/>
</dbReference>
<dbReference type="GO" id="GO:0009231">
    <property type="term" value="P:riboflavin biosynthetic process"/>
    <property type="evidence" value="ECO:0007669"/>
    <property type="project" value="InterPro"/>
</dbReference>
<name>A0A919U285_9CELL</name>
<dbReference type="Gene3D" id="3.40.430.10">
    <property type="entry name" value="Dihydrofolate Reductase, subunit A"/>
    <property type="match status" value="1"/>
</dbReference>
<dbReference type="Pfam" id="PF01872">
    <property type="entry name" value="RibD_C"/>
    <property type="match status" value="1"/>
</dbReference>
<accession>A0A919U285</accession>
<dbReference type="SUPFAM" id="SSF53597">
    <property type="entry name" value="Dihydrofolate reductase-like"/>
    <property type="match status" value="1"/>
</dbReference>
<proteinExistence type="predicted"/>
<gene>
    <name evidence="2" type="ORF">Cch01nite_28400</name>
</gene>